<keyword evidence="1" id="KW-0732">Signal</keyword>
<dbReference type="Proteomes" id="UP000092574">
    <property type="component" value="Chromosome"/>
</dbReference>
<name>A0A1C7II90_9FIRM</name>
<dbReference type="KEGG" id="byl:A4V09_21670"/>
<protein>
    <submittedName>
        <fullName evidence="2">Uncharacterized protein</fullName>
    </submittedName>
</protein>
<dbReference type="EMBL" id="CP015405">
    <property type="protein sequence ID" value="ANU78119.1"/>
    <property type="molecule type" value="Genomic_DNA"/>
</dbReference>
<feature type="signal peptide" evidence="1">
    <location>
        <begin position="1"/>
        <end position="24"/>
    </location>
</feature>
<organism evidence="2 3">
    <name type="scientific">Blautia pseudococcoides</name>
    <dbReference type="NCBI Taxonomy" id="1796616"/>
    <lineage>
        <taxon>Bacteria</taxon>
        <taxon>Bacillati</taxon>
        <taxon>Bacillota</taxon>
        <taxon>Clostridia</taxon>
        <taxon>Lachnospirales</taxon>
        <taxon>Lachnospiraceae</taxon>
        <taxon>Blautia</taxon>
    </lineage>
</organism>
<evidence type="ECO:0000256" key="1">
    <source>
        <dbReference type="SAM" id="SignalP"/>
    </source>
</evidence>
<gene>
    <name evidence="2" type="ORF">A4V09_21670</name>
</gene>
<evidence type="ECO:0000313" key="3">
    <source>
        <dbReference type="Proteomes" id="UP000092574"/>
    </source>
</evidence>
<dbReference type="STRING" id="1796616.A4V09_21670"/>
<evidence type="ECO:0000313" key="2">
    <source>
        <dbReference type="EMBL" id="ANU78119.1"/>
    </source>
</evidence>
<accession>A0A1C7II90</accession>
<proteinExistence type="predicted"/>
<sequence length="144" mass="15748">MKKIFKVLCATMAVTMLSSVCVMAGNVNSTFYFTTNGQKVDTSSAAKKSNDGDYNAYVTTLATSNTGQTSTLFKKGGTLYARTRLDSNRDGVYSPLFTFSSNNAQHKAYGSGMTYFGSYYILRAETDYANYSGGKLIQATRWCP</sequence>
<dbReference type="RefSeq" id="WP_065544210.1">
    <property type="nucleotide sequence ID" value="NZ_CP015405.2"/>
</dbReference>
<dbReference type="AlphaFoldDB" id="A0A1C7II90"/>
<feature type="chain" id="PRO_5008887990" evidence="1">
    <location>
        <begin position="25"/>
        <end position="144"/>
    </location>
</feature>
<keyword evidence="3" id="KW-1185">Reference proteome</keyword>
<reference evidence="2" key="1">
    <citation type="submission" date="2017-04" db="EMBL/GenBank/DDBJ databases">
        <title>Complete Genome Sequences of Twelve Strains of a Stable Defined Moderately Diverse Mouse Microbiota 2 (sDMDMm2).</title>
        <authorList>
            <person name="Uchimura Y."/>
            <person name="Wyss M."/>
            <person name="Brugiroux S."/>
            <person name="Limenitakis J.P."/>
            <person name="Stecher B."/>
            <person name="McCoy K.D."/>
            <person name="Macpherson A.J."/>
        </authorList>
    </citation>
    <scope>NUCLEOTIDE SEQUENCE</scope>
    <source>
        <strain evidence="2">YL58</strain>
    </source>
</reference>